<dbReference type="RefSeq" id="XP_018387568.1">
    <property type="nucleotide sequence ID" value="XM_018533176.1"/>
</dbReference>
<gene>
    <name evidence="2" type="ORF">CC77DRAFT_786918</name>
</gene>
<dbReference type="Proteomes" id="UP000077248">
    <property type="component" value="Unassembled WGS sequence"/>
</dbReference>
<dbReference type="AlphaFoldDB" id="A0A177DRL9"/>
<reference evidence="2 3" key="1">
    <citation type="submission" date="2016-05" db="EMBL/GenBank/DDBJ databases">
        <title>Comparative analysis of secretome profiles of manganese(II)-oxidizing ascomycete fungi.</title>
        <authorList>
            <consortium name="DOE Joint Genome Institute"/>
            <person name="Zeiner C.A."/>
            <person name="Purvine S.O."/>
            <person name="Zink E.M."/>
            <person name="Wu S."/>
            <person name="Pasa-Tolic L."/>
            <person name="Chaput D.L."/>
            <person name="Haridas S."/>
            <person name="Grigoriev I.V."/>
            <person name="Santelli C.M."/>
            <person name="Hansel C.M."/>
        </authorList>
    </citation>
    <scope>NUCLEOTIDE SEQUENCE [LARGE SCALE GENOMIC DNA]</scope>
    <source>
        <strain evidence="2 3">SRC1lrK2f</strain>
    </source>
</reference>
<evidence type="ECO:0000313" key="3">
    <source>
        <dbReference type="Proteomes" id="UP000077248"/>
    </source>
</evidence>
<accession>A0A177DRL9</accession>
<protein>
    <submittedName>
        <fullName evidence="2">Uncharacterized protein</fullName>
    </submittedName>
</protein>
<evidence type="ECO:0000313" key="2">
    <source>
        <dbReference type="EMBL" id="OAG22147.1"/>
    </source>
</evidence>
<name>A0A177DRL9_ALTAL</name>
<dbReference type="KEGG" id="aalt:CC77DRAFT_786918"/>
<organism evidence="2 3">
    <name type="scientific">Alternaria alternata</name>
    <name type="common">Alternaria rot fungus</name>
    <name type="synonym">Torula alternata</name>
    <dbReference type="NCBI Taxonomy" id="5599"/>
    <lineage>
        <taxon>Eukaryota</taxon>
        <taxon>Fungi</taxon>
        <taxon>Dikarya</taxon>
        <taxon>Ascomycota</taxon>
        <taxon>Pezizomycotina</taxon>
        <taxon>Dothideomycetes</taxon>
        <taxon>Pleosporomycetidae</taxon>
        <taxon>Pleosporales</taxon>
        <taxon>Pleosporineae</taxon>
        <taxon>Pleosporaceae</taxon>
        <taxon>Alternaria</taxon>
        <taxon>Alternaria sect. Alternaria</taxon>
        <taxon>Alternaria alternata complex</taxon>
    </lineage>
</organism>
<dbReference type="VEuPathDB" id="FungiDB:CC77DRAFT_786918"/>
<feature type="region of interest" description="Disordered" evidence="1">
    <location>
        <begin position="21"/>
        <end position="48"/>
    </location>
</feature>
<dbReference type="EMBL" id="KV441475">
    <property type="protein sequence ID" value="OAG22147.1"/>
    <property type="molecule type" value="Genomic_DNA"/>
</dbReference>
<evidence type="ECO:0000256" key="1">
    <source>
        <dbReference type="SAM" id="MobiDB-lite"/>
    </source>
</evidence>
<keyword evidence="3" id="KW-1185">Reference proteome</keyword>
<sequence>MCGVREVPYSATSLDIIVQGPRSKRPAPEPLWVFDNGRPQTSAPSVMSNGARSRLSISSCRYKRIHNASRVCNLLVLGTNSSHHVYNVVASIRLHWRGGTYRKPMKIAYATGQLGVWDRVVRL</sequence>
<dbReference type="GeneID" id="29118770"/>
<feature type="compositionally biased region" description="Polar residues" evidence="1">
    <location>
        <begin position="38"/>
        <end position="48"/>
    </location>
</feature>
<proteinExistence type="predicted"/>